<dbReference type="RefSeq" id="WP_216505423.1">
    <property type="nucleotide sequence ID" value="NZ_JAHMHJ010000002.1"/>
</dbReference>
<protein>
    <recommendedName>
        <fullName evidence="3">Lipoprotein</fullName>
    </recommendedName>
</protein>
<sequence length="719" mass="84763">MSKRYLSSILPLCITPLTVLGCTTRQNIAKNVYVLEKNGVNDTYLNLPKTGGVWGYKNTLHDSLVGNYIFRYKFVGEAKYDYLNKYFARNGIVGKFRKFGIIDKITIITKNGQKHLFDTDSEDEFKNPSKLIKVDINRGYKNYIYDLVSSNPKSINSENFTNCLSNSKQVIFHIKSDLFWYDKGQKTNTKVTGLDVLKSIKSAVLTNKNLKHLSLLGFDTKNSLTFNNNYSDSEFKFNIVEVPNVNLLLNEFANNKIFTAYRDNEWSAGAYSLIINDLKHTEYIANFQQDLKKVILKYNPVGSVELQTHRIHLMNEYEQGLITSQTIDEFDNLQQSKYIRDFKSQNNGVKLNIVQTKNNSSINVLLPRFKTISNISDVDLYDKFMYESDVINKNESTFYNGRGFVLRNNLQQIINKFTLNFNLYKTQYYDNLISPNALISNAKNTNYIRILDAIDHLNKAVIFTESQKIEYYSQMLKEDYYKKDSYLDLKTQLKSRWFNEIKNNINLLLNKFYHDYNLSSKQTITMIIPFNIKAFDFKTLEVINEIFSEIDERLIIKIVDINDKTVENYYEKITFNAKNTIDFFIQLLTLNNNNFINLLPYIDNMKFKYLVKFREYFAEYFKMDSQYILETIDNWLPTDYESNMREFAFKLHSKFNYYDIINMIAELKILLTPTYNTENNVDLDDFKYELIQSWIHKPTRDDNLIYFEDIIVSKENYEN</sequence>
<accession>A0ABS6DSK3</accession>
<proteinExistence type="predicted"/>
<name>A0ABS6DSK3_9MOLU</name>
<reference evidence="1" key="1">
    <citation type="submission" date="2021-06" db="EMBL/GenBank/DDBJ databases">
        <title>Novel Mycoplasma species detected in California sea lions (Zalophus californianus) from the USA.</title>
        <authorList>
            <person name="Volokhov D.V."/>
            <person name="Furtak V.A."/>
            <person name="Zagorodnyaya T.A."/>
        </authorList>
    </citation>
    <scope>NUCLEOTIDE SEQUENCE [LARGE SCALE GENOMIC DNA]</scope>
    <source>
        <strain evidence="1">CSL 4779</strain>
    </source>
</reference>
<organism evidence="1 2">
    <name type="scientific">Mycoplasma zalophidermidis</name>
    <dbReference type="NCBI Taxonomy" id="398174"/>
    <lineage>
        <taxon>Bacteria</taxon>
        <taxon>Bacillati</taxon>
        <taxon>Mycoplasmatota</taxon>
        <taxon>Mollicutes</taxon>
        <taxon>Mycoplasmataceae</taxon>
        <taxon>Mycoplasma</taxon>
    </lineage>
</organism>
<dbReference type="NCBIfam" id="NF045850">
    <property type="entry name" value="ABC_Mplas_LP"/>
    <property type="match status" value="2"/>
</dbReference>
<evidence type="ECO:0000313" key="2">
    <source>
        <dbReference type="Proteomes" id="UP000812267"/>
    </source>
</evidence>
<keyword evidence="2" id="KW-1185">Reference proteome</keyword>
<comment type="caution">
    <text evidence="1">The sequence shown here is derived from an EMBL/GenBank/DDBJ whole genome shotgun (WGS) entry which is preliminary data.</text>
</comment>
<dbReference type="EMBL" id="JAHMHK010000006">
    <property type="protein sequence ID" value="MBU4693877.1"/>
    <property type="molecule type" value="Genomic_DNA"/>
</dbReference>
<dbReference type="PROSITE" id="PS51257">
    <property type="entry name" value="PROKAR_LIPOPROTEIN"/>
    <property type="match status" value="1"/>
</dbReference>
<gene>
    <name evidence="1" type="ORF">KQ878_03220</name>
</gene>
<dbReference type="Proteomes" id="UP000812267">
    <property type="component" value="Unassembled WGS sequence"/>
</dbReference>
<evidence type="ECO:0000313" key="1">
    <source>
        <dbReference type="EMBL" id="MBU4693877.1"/>
    </source>
</evidence>
<evidence type="ECO:0008006" key="3">
    <source>
        <dbReference type="Google" id="ProtNLM"/>
    </source>
</evidence>